<feature type="region of interest" description="Disordered" evidence="1">
    <location>
        <begin position="103"/>
        <end position="132"/>
    </location>
</feature>
<protein>
    <submittedName>
        <fullName evidence="2">Uncharacterized protein</fullName>
    </submittedName>
</protein>
<evidence type="ECO:0000256" key="1">
    <source>
        <dbReference type="SAM" id="MobiDB-lite"/>
    </source>
</evidence>
<organism evidence="2 3">
    <name type="scientific">Portunus trituberculatus</name>
    <name type="common">Swimming crab</name>
    <name type="synonym">Neptunus trituberculatus</name>
    <dbReference type="NCBI Taxonomy" id="210409"/>
    <lineage>
        <taxon>Eukaryota</taxon>
        <taxon>Metazoa</taxon>
        <taxon>Ecdysozoa</taxon>
        <taxon>Arthropoda</taxon>
        <taxon>Crustacea</taxon>
        <taxon>Multicrustacea</taxon>
        <taxon>Malacostraca</taxon>
        <taxon>Eumalacostraca</taxon>
        <taxon>Eucarida</taxon>
        <taxon>Decapoda</taxon>
        <taxon>Pleocyemata</taxon>
        <taxon>Brachyura</taxon>
        <taxon>Eubrachyura</taxon>
        <taxon>Portunoidea</taxon>
        <taxon>Portunidae</taxon>
        <taxon>Portuninae</taxon>
        <taxon>Portunus</taxon>
    </lineage>
</organism>
<name>A0A5B7E2C8_PORTR</name>
<reference evidence="2 3" key="1">
    <citation type="submission" date="2019-05" db="EMBL/GenBank/DDBJ databases">
        <title>Another draft genome of Portunus trituberculatus and its Hox gene families provides insights of decapod evolution.</title>
        <authorList>
            <person name="Jeong J.-H."/>
            <person name="Song I."/>
            <person name="Kim S."/>
            <person name="Choi T."/>
            <person name="Kim D."/>
            <person name="Ryu S."/>
            <person name="Kim W."/>
        </authorList>
    </citation>
    <scope>NUCLEOTIDE SEQUENCE [LARGE SCALE GENOMIC DNA]</scope>
    <source>
        <tissue evidence="2">Muscle</tissue>
    </source>
</reference>
<dbReference type="EMBL" id="VSRR010001869">
    <property type="protein sequence ID" value="MPC28182.1"/>
    <property type="molecule type" value="Genomic_DNA"/>
</dbReference>
<evidence type="ECO:0000313" key="3">
    <source>
        <dbReference type="Proteomes" id="UP000324222"/>
    </source>
</evidence>
<gene>
    <name evidence="2" type="ORF">E2C01_021377</name>
</gene>
<accession>A0A5B7E2C8</accession>
<dbReference type="Proteomes" id="UP000324222">
    <property type="component" value="Unassembled WGS sequence"/>
</dbReference>
<dbReference type="AlphaFoldDB" id="A0A5B7E2C8"/>
<proteinExistence type="predicted"/>
<evidence type="ECO:0000313" key="2">
    <source>
        <dbReference type="EMBL" id="MPC28182.1"/>
    </source>
</evidence>
<comment type="caution">
    <text evidence="2">The sequence shown here is derived from an EMBL/GenBank/DDBJ whole genome shotgun (WGS) entry which is preliminary data.</text>
</comment>
<keyword evidence="3" id="KW-1185">Reference proteome</keyword>
<sequence length="132" mass="13743">MKAFGGSCRGGICGGLEGVMEGRNDWWGSWMASEGCTEGRSLEGELCQGVAGALGLYSLQSSSAFTAPLLFYRSFSVPGAVTPGTYPPSQTCVQVLMALRCAESGEGGRRRKSTRGASGGRGRVPSPTARRV</sequence>